<sequence>MKLFLPLKLKLEVENEIGNVTEKQLSIEIAHLRLYKGGSDLITILFFADVFVESSRSSELKTLLCKVSNELFQWTTKGKKLLQMHFE</sequence>
<dbReference type="Proteomes" id="UP000276133">
    <property type="component" value="Unassembled WGS sequence"/>
</dbReference>
<keyword evidence="2" id="KW-1185">Reference proteome</keyword>
<dbReference type="AlphaFoldDB" id="A0A3M7RR48"/>
<organism evidence="1 2">
    <name type="scientific">Brachionus plicatilis</name>
    <name type="common">Marine rotifer</name>
    <name type="synonym">Brachionus muelleri</name>
    <dbReference type="NCBI Taxonomy" id="10195"/>
    <lineage>
        <taxon>Eukaryota</taxon>
        <taxon>Metazoa</taxon>
        <taxon>Spiralia</taxon>
        <taxon>Gnathifera</taxon>
        <taxon>Rotifera</taxon>
        <taxon>Eurotatoria</taxon>
        <taxon>Monogononta</taxon>
        <taxon>Pseudotrocha</taxon>
        <taxon>Ploima</taxon>
        <taxon>Brachionidae</taxon>
        <taxon>Brachionus</taxon>
    </lineage>
</organism>
<accession>A0A3M7RR48</accession>
<dbReference type="EMBL" id="REGN01002862">
    <property type="protein sequence ID" value="RNA25768.1"/>
    <property type="molecule type" value="Genomic_DNA"/>
</dbReference>
<evidence type="ECO:0000313" key="1">
    <source>
        <dbReference type="EMBL" id="RNA25768.1"/>
    </source>
</evidence>
<name>A0A3M7RR48_BRAPC</name>
<gene>
    <name evidence="1" type="ORF">BpHYR1_038865</name>
</gene>
<reference evidence="1 2" key="1">
    <citation type="journal article" date="2018" name="Sci. Rep.">
        <title>Genomic signatures of local adaptation to the degree of environmental predictability in rotifers.</title>
        <authorList>
            <person name="Franch-Gras L."/>
            <person name="Hahn C."/>
            <person name="Garcia-Roger E.M."/>
            <person name="Carmona M.J."/>
            <person name="Serra M."/>
            <person name="Gomez A."/>
        </authorList>
    </citation>
    <scope>NUCLEOTIDE SEQUENCE [LARGE SCALE GENOMIC DNA]</scope>
    <source>
        <strain evidence="1">HYR1</strain>
    </source>
</reference>
<evidence type="ECO:0000313" key="2">
    <source>
        <dbReference type="Proteomes" id="UP000276133"/>
    </source>
</evidence>
<protein>
    <submittedName>
        <fullName evidence="1">Uncharacterized protein</fullName>
    </submittedName>
</protein>
<proteinExistence type="predicted"/>
<comment type="caution">
    <text evidence="1">The sequence shown here is derived from an EMBL/GenBank/DDBJ whole genome shotgun (WGS) entry which is preliminary data.</text>
</comment>